<dbReference type="Proteomes" id="UP001168146">
    <property type="component" value="Unassembled WGS sequence"/>
</dbReference>
<protein>
    <submittedName>
        <fullName evidence="1">Uncharacterized protein</fullName>
    </submittedName>
</protein>
<accession>A0AAN6F3L7</accession>
<sequence>MGLLYRNWSAFERELLAEPYSMPRQSELAQEHLAIIARANSAGPHSSKWMNGEVARQLETTLNALVEEQVPNFEGLSARVKYDYDLVMRFGRPDEASRHTFLILPNSAYRRE</sequence>
<reference evidence="1" key="1">
    <citation type="submission" date="2021-12" db="EMBL/GenBank/DDBJ databases">
        <title>Black yeast isolated from Biological Soil Crust.</title>
        <authorList>
            <person name="Kurbessoian T."/>
        </authorList>
    </citation>
    <scope>NUCLEOTIDE SEQUENCE</scope>
    <source>
        <strain evidence="1">CCFEE 5208</strain>
    </source>
</reference>
<name>A0AAN6F3L7_9PEZI</name>
<comment type="caution">
    <text evidence="1">The sequence shown here is derived from an EMBL/GenBank/DDBJ whole genome shotgun (WGS) entry which is preliminary data.</text>
</comment>
<evidence type="ECO:0000313" key="1">
    <source>
        <dbReference type="EMBL" id="KAK0302853.1"/>
    </source>
</evidence>
<gene>
    <name evidence="1" type="ORF">LTR82_017745</name>
</gene>
<proteinExistence type="predicted"/>
<dbReference type="EMBL" id="JASUXU010000168">
    <property type="protein sequence ID" value="KAK0302853.1"/>
    <property type="molecule type" value="Genomic_DNA"/>
</dbReference>
<dbReference type="AlphaFoldDB" id="A0AAN6F3L7"/>
<evidence type="ECO:0000313" key="2">
    <source>
        <dbReference type="Proteomes" id="UP001168146"/>
    </source>
</evidence>
<organism evidence="1 2">
    <name type="scientific">Friedmanniomyces endolithicus</name>
    <dbReference type="NCBI Taxonomy" id="329885"/>
    <lineage>
        <taxon>Eukaryota</taxon>
        <taxon>Fungi</taxon>
        <taxon>Dikarya</taxon>
        <taxon>Ascomycota</taxon>
        <taxon>Pezizomycotina</taxon>
        <taxon>Dothideomycetes</taxon>
        <taxon>Dothideomycetidae</taxon>
        <taxon>Mycosphaerellales</taxon>
        <taxon>Teratosphaeriaceae</taxon>
        <taxon>Friedmanniomyces</taxon>
    </lineage>
</organism>